<feature type="domain" description="NmrA-like" evidence="3">
    <location>
        <begin position="4"/>
        <end position="253"/>
    </location>
</feature>
<evidence type="ECO:0000256" key="1">
    <source>
        <dbReference type="ARBA" id="ARBA00006328"/>
    </source>
</evidence>
<dbReference type="InterPro" id="IPR008030">
    <property type="entry name" value="NmrA-like"/>
</dbReference>
<accession>A0A6A5QCW4</accession>
<sequence>MSPSLLVTGATGKQGGATIRALLHSDFEILALTRDATSAPAQKLAALSPNVKLLQGNLNNVAAIFDQARIISRNSIWGIFSVSPINKRDPSVEEVQGRNLIDAAVFNNVQLFVYTSVDRGGAQSATTPTNVPFWTTKHRIEQHLRIKAKSSGMRYTILRPTSFMELVSDDLTGRMFATMWKNHFDNQRMHLVAVRDIGYFAAQAFLHSDRYMGVEMTLTGDELTFAEADAVFRDKFGKPLPTANSVLVSVFLRVSKTARIIFESIKERPADLGIEECRKIHPGLTDWKTWIGEESNFAKKLDPAM</sequence>
<dbReference type="OrthoDB" id="9997102at2759"/>
<evidence type="ECO:0000313" key="4">
    <source>
        <dbReference type="EMBL" id="KAF1913219.1"/>
    </source>
</evidence>
<dbReference type="AlphaFoldDB" id="A0A6A5QCW4"/>
<reference evidence="4" key="1">
    <citation type="journal article" date="2020" name="Stud. Mycol.">
        <title>101 Dothideomycetes genomes: a test case for predicting lifestyles and emergence of pathogens.</title>
        <authorList>
            <person name="Haridas S."/>
            <person name="Albert R."/>
            <person name="Binder M."/>
            <person name="Bloem J."/>
            <person name="Labutti K."/>
            <person name="Salamov A."/>
            <person name="Andreopoulos B."/>
            <person name="Baker S."/>
            <person name="Barry K."/>
            <person name="Bills G."/>
            <person name="Bluhm B."/>
            <person name="Cannon C."/>
            <person name="Castanera R."/>
            <person name="Culley D."/>
            <person name="Daum C."/>
            <person name="Ezra D."/>
            <person name="Gonzalez J."/>
            <person name="Henrissat B."/>
            <person name="Kuo A."/>
            <person name="Liang C."/>
            <person name="Lipzen A."/>
            <person name="Lutzoni F."/>
            <person name="Magnuson J."/>
            <person name="Mondo S."/>
            <person name="Nolan M."/>
            <person name="Ohm R."/>
            <person name="Pangilinan J."/>
            <person name="Park H.-J."/>
            <person name="Ramirez L."/>
            <person name="Alfaro M."/>
            <person name="Sun H."/>
            <person name="Tritt A."/>
            <person name="Yoshinaga Y."/>
            <person name="Zwiers L.-H."/>
            <person name="Turgeon B."/>
            <person name="Goodwin S."/>
            <person name="Spatafora J."/>
            <person name="Crous P."/>
            <person name="Grigoriev I."/>
        </authorList>
    </citation>
    <scope>NUCLEOTIDE SEQUENCE</scope>
    <source>
        <strain evidence="4">HMLAC05119</strain>
    </source>
</reference>
<dbReference type="Gene3D" id="3.90.25.10">
    <property type="entry name" value="UDP-galactose 4-epimerase, domain 1"/>
    <property type="match status" value="1"/>
</dbReference>
<dbReference type="SUPFAM" id="SSF51735">
    <property type="entry name" value="NAD(P)-binding Rossmann-fold domains"/>
    <property type="match status" value="1"/>
</dbReference>
<protein>
    <submittedName>
        <fullName evidence="4">Nucleoside-diphosphate-sugar epimerase family protein</fullName>
    </submittedName>
</protein>
<dbReference type="Proteomes" id="UP000800096">
    <property type="component" value="Unassembled WGS sequence"/>
</dbReference>
<dbReference type="InterPro" id="IPR036291">
    <property type="entry name" value="NAD(P)-bd_dom_sf"/>
</dbReference>
<dbReference type="Pfam" id="PF05368">
    <property type="entry name" value="NmrA"/>
    <property type="match status" value="1"/>
</dbReference>
<dbReference type="Gene3D" id="3.40.50.720">
    <property type="entry name" value="NAD(P)-binding Rossmann-like Domain"/>
    <property type="match status" value="1"/>
</dbReference>
<name>A0A6A5QCW4_AMPQU</name>
<keyword evidence="2" id="KW-0521">NADP</keyword>
<comment type="similarity">
    <text evidence="1">Belongs to the NmrA-type oxidoreductase family.</text>
</comment>
<dbReference type="PANTHER" id="PTHR42748:SF7">
    <property type="entry name" value="NMRA LIKE REDOX SENSOR 1-RELATED"/>
    <property type="match status" value="1"/>
</dbReference>
<evidence type="ECO:0000256" key="2">
    <source>
        <dbReference type="ARBA" id="ARBA00022857"/>
    </source>
</evidence>
<organism evidence="4 5">
    <name type="scientific">Ampelomyces quisqualis</name>
    <name type="common">Powdery mildew agent</name>
    <dbReference type="NCBI Taxonomy" id="50730"/>
    <lineage>
        <taxon>Eukaryota</taxon>
        <taxon>Fungi</taxon>
        <taxon>Dikarya</taxon>
        <taxon>Ascomycota</taxon>
        <taxon>Pezizomycotina</taxon>
        <taxon>Dothideomycetes</taxon>
        <taxon>Pleosporomycetidae</taxon>
        <taxon>Pleosporales</taxon>
        <taxon>Pleosporineae</taxon>
        <taxon>Phaeosphaeriaceae</taxon>
        <taxon>Ampelomyces</taxon>
    </lineage>
</organism>
<dbReference type="InterPro" id="IPR051164">
    <property type="entry name" value="NmrA-like_oxidored"/>
</dbReference>
<gene>
    <name evidence="4" type="ORF">BDU57DRAFT_521988</name>
</gene>
<dbReference type="GO" id="GO:0005634">
    <property type="term" value="C:nucleus"/>
    <property type="evidence" value="ECO:0007669"/>
    <property type="project" value="TreeGrafter"/>
</dbReference>
<dbReference type="PANTHER" id="PTHR42748">
    <property type="entry name" value="NITROGEN METABOLITE REPRESSION PROTEIN NMRA FAMILY MEMBER"/>
    <property type="match status" value="1"/>
</dbReference>
<evidence type="ECO:0000259" key="3">
    <source>
        <dbReference type="Pfam" id="PF05368"/>
    </source>
</evidence>
<proteinExistence type="inferred from homology"/>
<keyword evidence="5" id="KW-1185">Reference proteome</keyword>
<evidence type="ECO:0000313" key="5">
    <source>
        <dbReference type="Proteomes" id="UP000800096"/>
    </source>
</evidence>
<dbReference type="EMBL" id="ML979139">
    <property type="protein sequence ID" value="KAF1913219.1"/>
    <property type="molecule type" value="Genomic_DNA"/>
</dbReference>